<evidence type="ECO:0000256" key="1">
    <source>
        <dbReference type="SAM" id="MobiDB-lite"/>
    </source>
</evidence>
<feature type="compositionally biased region" description="Low complexity" evidence="1">
    <location>
        <begin position="92"/>
        <end position="128"/>
    </location>
</feature>
<evidence type="ECO:0000256" key="2">
    <source>
        <dbReference type="SAM" id="SignalP"/>
    </source>
</evidence>
<keyword evidence="4" id="KW-1185">Reference proteome</keyword>
<dbReference type="Proteomes" id="UP000215335">
    <property type="component" value="Unassembled WGS sequence"/>
</dbReference>
<feature type="signal peptide" evidence="2">
    <location>
        <begin position="1"/>
        <end position="23"/>
    </location>
</feature>
<comment type="caution">
    <text evidence="3">The sequence shown here is derived from an EMBL/GenBank/DDBJ whole genome shotgun (WGS) entry which is preliminary data.</text>
</comment>
<organism evidence="3 4">
    <name type="scientific">Trichomalopsis sarcophagae</name>
    <dbReference type="NCBI Taxonomy" id="543379"/>
    <lineage>
        <taxon>Eukaryota</taxon>
        <taxon>Metazoa</taxon>
        <taxon>Ecdysozoa</taxon>
        <taxon>Arthropoda</taxon>
        <taxon>Hexapoda</taxon>
        <taxon>Insecta</taxon>
        <taxon>Pterygota</taxon>
        <taxon>Neoptera</taxon>
        <taxon>Endopterygota</taxon>
        <taxon>Hymenoptera</taxon>
        <taxon>Apocrita</taxon>
        <taxon>Proctotrupomorpha</taxon>
        <taxon>Chalcidoidea</taxon>
        <taxon>Pteromalidae</taxon>
        <taxon>Pteromalinae</taxon>
        <taxon>Trichomalopsis</taxon>
    </lineage>
</organism>
<gene>
    <name evidence="3" type="ORF">TSAR_009599</name>
</gene>
<feature type="region of interest" description="Disordered" evidence="1">
    <location>
        <begin position="76"/>
        <end position="144"/>
    </location>
</feature>
<dbReference type="AlphaFoldDB" id="A0A232F2R9"/>
<feature type="chain" id="PRO_5012850584" description="Folded gastrulation N-terminal domain-containing protein" evidence="2">
    <location>
        <begin position="24"/>
        <end position="272"/>
    </location>
</feature>
<evidence type="ECO:0008006" key="5">
    <source>
        <dbReference type="Google" id="ProtNLM"/>
    </source>
</evidence>
<sequence>MTTSKVVTKLLLVLLGTLGATRARSVTTYDQRQEGKVNVQIDVKDVQILALVDSEMLDDYTNYDYAYDYADFTIKPSSRPTTGKPPSTAGDASSTSSSNEEAWSTWPTNPSSSASTSSTPESTSPSSDESTKAPEVSSTVSADESLPATIAVALVHQNPSEDESKKIVEGVSNASKLEAEKQEQIQSELSTSTTTVAATVVDETKPDGSKRPAGIAEPRKRCPVGFLLKSGKCFKRRPRLALMKLAPALLSKSNILSGIPAAAAASATAPSS</sequence>
<reference evidence="3 4" key="1">
    <citation type="journal article" date="2017" name="Curr. Biol.">
        <title>The Evolution of Venom by Co-option of Single-Copy Genes.</title>
        <authorList>
            <person name="Martinson E.O."/>
            <person name="Mrinalini"/>
            <person name="Kelkar Y.D."/>
            <person name="Chang C.H."/>
            <person name="Werren J.H."/>
        </authorList>
    </citation>
    <scope>NUCLEOTIDE SEQUENCE [LARGE SCALE GENOMIC DNA]</scope>
    <source>
        <strain evidence="3 4">Alberta</strain>
        <tissue evidence="3">Whole body</tissue>
    </source>
</reference>
<dbReference type="OrthoDB" id="6700395at2759"/>
<feature type="compositionally biased region" description="Polar residues" evidence="1">
    <location>
        <begin position="76"/>
        <end position="85"/>
    </location>
</feature>
<protein>
    <recommendedName>
        <fullName evidence="5">Folded gastrulation N-terminal domain-containing protein</fullName>
    </recommendedName>
</protein>
<accession>A0A232F2R9</accession>
<keyword evidence="2" id="KW-0732">Signal</keyword>
<evidence type="ECO:0000313" key="3">
    <source>
        <dbReference type="EMBL" id="OXU24778.1"/>
    </source>
</evidence>
<name>A0A232F2R9_9HYME</name>
<dbReference type="EMBL" id="NNAY01001197">
    <property type="protein sequence ID" value="OXU24778.1"/>
    <property type="molecule type" value="Genomic_DNA"/>
</dbReference>
<proteinExistence type="predicted"/>
<evidence type="ECO:0000313" key="4">
    <source>
        <dbReference type="Proteomes" id="UP000215335"/>
    </source>
</evidence>